<dbReference type="InterPro" id="IPR008884">
    <property type="entry name" value="TylF_MeTrfase"/>
</dbReference>
<dbReference type="InterPro" id="IPR029063">
    <property type="entry name" value="SAM-dependent_MTases_sf"/>
</dbReference>
<dbReference type="EMBL" id="BMGJ01000013">
    <property type="protein sequence ID" value="GGD72519.1"/>
    <property type="molecule type" value="Genomic_DNA"/>
</dbReference>
<dbReference type="Pfam" id="PF05711">
    <property type="entry name" value="TylF"/>
    <property type="match status" value="1"/>
</dbReference>
<evidence type="ECO:0008006" key="3">
    <source>
        <dbReference type="Google" id="ProtNLM"/>
    </source>
</evidence>
<organism evidence="1 2">
    <name type="scientific">Lacimicrobium alkaliphilum</name>
    <dbReference type="NCBI Taxonomy" id="1526571"/>
    <lineage>
        <taxon>Bacteria</taxon>
        <taxon>Pseudomonadati</taxon>
        <taxon>Pseudomonadota</taxon>
        <taxon>Gammaproteobacteria</taxon>
        <taxon>Alteromonadales</taxon>
        <taxon>Alteromonadaceae</taxon>
        <taxon>Lacimicrobium</taxon>
    </lineage>
</organism>
<dbReference type="RefSeq" id="WP_099036312.1">
    <property type="nucleotide sequence ID" value="NZ_BMGJ01000013.1"/>
</dbReference>
<evidence type="ECO:0000313" key="1">
    <source>
        <dbReference type="EMBL" id="GGD72519.1"/>
    </source>
</evidence>
<reference evidence="2" key="1">
    <citation type="journal article" date="2019" name="Int. J. Syst. Evol. Microbiol.">
        <title>The Global Catalogue of Microorganisms (GCM) 10K type strain sequencing project: providing services to taxonomists for standard genome sequencing and annotation.</title>
        <authorList>
            <consortium name="The Broad Institute Genomics Platform"/>
            <consortium name="The Broad Institute Genome Sequencing Center for Infectious Disease"/>
            <person name="Wu L."/>
            <person name="Ma J."/>
        </authorList>
    </citation>
    <scope>NUCLEOTIDE SEQUENCE [LARGE SCALE GENOMIC DNA]</scope>
    <source>
        <strain evidence="2">CGMCC 1.12923</strain>
    </source>
</reference>
<sequence>MNTVTKNSNRELSGKSHQETQAMESLLAIHQNLLSELGTNWSSHSLVTMTRQSLSRILYYADLYQKLLNVPGVICEFGVQWGATLSQLISLRGIHEPYNYSRVIYGFDTFEGFSQVDDVRDGVHLEAGDYSTELGYEKKLDKILTLQESLSPLSHMRKFELIKGDAAATIQPWLERNPHAIIAMAIFDMDIYKPTKAVLEAILPRLTKGSILVFDELNHPGFPGETAAVMEVLGLNNIRLQRSVFQPTCAWAVFE</sequence>
<evidence type="ECO:0000313" key="2">
    <source>
        <dbReference type="Proteomes" id="UP000614272"/>
    </source>
</evidence>
<dbReference type="SUPFAM" id="SSF53335">
    <property type="entry name" value="S-adenosyl-L-methionine-dependent methyltransferases"/>
    <property type="match status" value="1"/>
</dbReference>
<dbReference type="PANTHER" id="PTHR40036">
    <property type="entry name" value="MACROCIN O-METHYLTRANSFERASE"/>
    <property type="match status" value="1"/>
</dbReference>
<proteinExistence type="predicted"/>
<dbReference type="Gene3D" id="3.40.50.150">
    <property type="entry name" value="Vaccinia Virus protein VP39"/>
    <property type="match status" value="1"/>
</dbReference>
<keyword evidence="2" id="KW-1185">Reference proteome</keyword>
<accession>A0ABQ1RLP8</accession>
<dbReference type="Proteomes" id="UP000614272">
    <property type="component" value="Unassembled WGS sequence"/>
</dbReference>
<name>A0ABQ1RLP8_9ALTE</name>
<protein>
    <recommendedName>
        <fullName evidence="3">Crotonobetainyl-CoA--carnitine CoA-transferase</fullName>
    </recommendedName>
</protein>
<comment type="caution">
    <text evidence="1">The sequence shown here is derived from an EMBL/GenBank/DDBJ whole genome shotgun (WGS) entry which is preliminary data.</text>
</comment>
<gene>
    <name evidence="1" type="ORF">GCM10011357_29420</name>
</gene>
<dbReference type="PANTHER" id="PTHR40036:SF1">
    <property type="entry name" value="MACROCIN O-METHYLTRANSFERASE"/>
    <property type="match status" value="1"/>
</dbReference>